<keyword evidence="2" id="KW-0805">Transcription regulation</keyword>
<keyword evidence="3" id="KW-0238">DNA-binding</keyword>
<evidence type="ECO:0000256" key="1">
    <source>
        <dbReference type="ARBA" id="ARBA00009437"/>
    </source>
</evidence>
<evidence type="ECO:0000256" key="5">
    <source>
        <dbReference type="ARBA" id="ARBA00023163"/>
    </source>
</evidence>
<dbReference type="FunFam" id="1.10.10.10:FF:000001">
    <property type="entry name" value="LysR family transcriptional regulator"/>
    <property type="match status" value="1"/>
</dbReference>
<dbReference type="SUPFAM" id="SSF46785">
    <property type="entry name" value="Winged helix' DNA-binding domain"/>
    <property type="match status" value="1"/>
</dbReference>
<comment type="caution">
    <text evidence="7">The sequence shown here is derived from an EMBL/GenBank/DDBJ whole genome shotgun (WGS) entry which is preliminary data.</text>
</comment>
<dbReference type="PANTHER" id="PTHR30293">
    <property type="entry name" value="TRANSCRIPTIONAL REGULATORY PROTEIN NAC-RELATED"/>
    <property type="match status" value="1"/>
</dbReference>
<dbReference type="OrthoDB" id="9815174at2"/>
<dbReference type="GO" id="GO:0003700">
    <property type="term" value="F:DNA-binding transcription factor activity"/>
    <property type="evidence" value="ECO:0007669"/>
    <property type="project" value="InterPro"/>
</dbReference>
<dbReference type="InterPro" id="IPR036388">
    <property type="entry name" value="WH-like_DNA-bd_sf"/>
</dbReference>
<dbReference type="GO" id="GO:0003677">
    <property type="term" value="F:DNA binding"/>
    <property type="evidence" value="ECO:0007669"/>
    <property type="project" value="UniProtKB-KW"/>
</dbReference>
<name>A0A2T4JK07_9RHOB</name>
<dbReference type="PROSITE" id="PS50931">
    <property type="entry name" value="HTH_LYSR"/>
    <property type="match status" value="1"/>
</dbReference>
<dbReference type="InterPro" id="IPR036390">
    <property type="entry name" value="WH_DNA-bd_sf"/>
</dbReference>
<accession>A0A2T4JK07</accession>
<sequence length="310" mass="33932">MDTRQLRYFVAIHDQGTLTGAADQERTAVSALSYHLANLEAELGTALFTRKPRGMTPTAAGERLYPHARAILRALEAAERDISSIVEDVAGEVSVGMAHSVVKAIGVDLVRHVLRDYPRLRLSLTEGLLGSTLVHLLASEVDMALVYNPPATPGLRARPVLEERLVCLGRADVIGNSDAPLNFDEVLDFPIILLRRGASARAVTDDAVLLRRLEERAQLQLNSIVAIAGALQAGLGCLVGPAFLMRDHLVAGHFRARPIEAPELWRRLYLCEREDRPPTRATEVTRDLVLSLLRQKVGSGDWDARLIDPG</sequence>
<dbReference type="GO" id="GO:2000142">
    <property type="term" value="P:regulation of DNA-templated transcription initiation"/>
    <property type="evidence" value="ECO:0007669"/>
    <property type="project" value="TreeGrafter"/>
</dbReference>
<dbReference type="Pfam" id="PF00126">
    <property type="entry name" value="HTH_1"/>
    <property type="match status" value="1"/>
</dbReference>
<dbReference type="RefSeq" id="WP_107324390.1">
    <property type="nucleotide sequence ID" value="NZ_PZKF01000009.1"/>
</dbReference>
<keyword evidence="5" id="KW-0804">Transcription</keyword>
<dbReference type="Gene3D" id="1.10.10.10">
    <property type="entry name" value="Winged helix-like DNA-binding domain superfamily/Winged helix DNA-binding domain"/>
    <property type="match status" value="1"/>
</dbReference>
<reference evidence="7 8" key="1">
    <citation type="submission" date="2018-03" db="EMBL/GenBank/DDBJ databases">
        <title>Rhodobacter veldkampii.</title>
        <authorList>
            <person name="Meyer T.E."/>
            <person name="Miller S."/>
            <person name="Lodha T."/>
            <person name="Gandham S."/>
            <person name="Chintalapati S."/>
            <person name="Chintalapati V.R."/>
        </authorList>
    </citation>
    <scope>NUCLEOTIDE SEQUENCE [LARGE SCALE GENOMIC DNA]</scope>
    <source>
        <strain evidence="7 8">DSM 11550</strain>
    </source>
</reference>
<protein>
    <submittedName>
        <fullName evidence="7">Transcriptional regulator</fullName>
    </submittedName>
</protein>
<gene>
    <name evidence="7" type="ORF">C5F46_05655</name>
</gene>
<dbReference type="InterPro" id="IPR000847">
    <property type="entry name" value="LysR_HTH_N"/>
</dbReference>
<organism evidence="7 8">
    <name type="scientific">Phaeovulum veldkampii DSM 11550</name>
    <dbReference type="NCBI Taxonomy" id="1185920"/>
    <lineage>
        <taxon>Bacteria</taxon>
        <taxon>Pseudomonadati</taxon>
        <taxon>Pseudomonadota</taxon>
        <taxon>Alphaproteobacteria</taxon>
        <taxon>Rhodobacterales</taxon>
        <taxon>Paracoccaceae</taxon>
        <taxon>Phaeovulum</taxon>
    </lineage>
</organism>
<comment type="similarity">
    <text evidence="1">Belongs to the LysR transcriptional regulatory family.</text>
</comment>
<dbReference type="Proteomes" id="UP000241899">
    <property type="component" value="Unassembled WGS sequence"/>
</dbReference>
<dbReference type="AlphaFoldDB" id="A0A2T4JK07"/>
<dbReference type="Pfam" id="PF03466">
    <property type="entry name" value="LysR_substrate"/>
    <property type="match status" value="1"/>
</dbReference>
<evidence type="ECO:0000256" key="2">
    <source>
        <dbReference type="ARBA" id="ARBA00023015"/>
    </source>
</evidence>
<evidence type="ECO:0000313" key="8">
    <source>
        <dbReference type="Proteomes" id="UP000241899"/>
    </source>
</evidence>
<dbReference type="EMBL" id="PZKF01000009">
    <property type="protein sequence ID" value="PTE18215.1"/>
    <property type="molecule type" value="Genomic_DNA"/>
</dbReference>
<proteinExistence type="inferred from homology"/>
<evidence type="ECO:0000256" key="4">
    <source>
        <dbReference type="ARBA" id="ARBA00023159"/>
    </source>
</evidence>
<keyword evidence="4" id="KW-0010">Activator</keyword>
<dbReference type="SUPFAM" id="SSF53850">
    <property type="entry name" value="Periplasmic binding protein-like II"/>
    <property type="match status" value="1"/>
</dbReference>
<evidence type="ECO:0000259" key="6">
    <source>
        <dbReference type="PROSITE" id="PS50931"/>
    </source>
</evidence>
<dbReference type="InterPro" id="IPR005119">
    <property type="entry name" value="LysR_subst-bd"/>
</dbReference>
<keyword evidence="8" id="KW-1185">Reference proteome</keyword>
<evidence type="ECO:0000256" key="3">
    <source>
        <dbReference type="ARBA" id="ARBA00023125"/>
    </source>
</evidence>
<dbReference type="PANTHER" id="PTHR30293:SF0">
    <property type="entry name" value="NITROGEN ASSIMILATION REGULATORY PROTEIN NAC"/>
    <property type="match status" value="1"/>
</dbReference>
<evidence type="ECO:0000313" key="7">
    <source>
        <dbReference type="EMBL" id="PTE18215.1"/>
    </source>
</evidence>
<feature type="domain" description="HTH lysR-type" evidence="6">
    <location>
        <begin position="1"/>
        <end position="58"/>
    </location>
</feature>
<dbReference type="Gene3D" id="3.40.190.290">
    <property type="match status" value="1"/>
</dbReference>